<name>A0A9X8ZBZ9_9BACI</name>
<dbReference type="InterPro" id="IPR027797">
    <property type="entry name" value="PT-TG_dom"/>
</dbReference>
<proteinExistence type="predicted"/>
<sequence>KDEVAGQMKDYQTFKKQQAEARKIEQEMEELENRPWYEKAWDTTKTFTGEFTGYYDSIRASTGVDPVTGRKLSDAERIAAGAMAAAGFIPVVGWAG</sequence>
<dbReference type="EMBL" id="SZNT01000903">
    <property type="protein sequence ID" value="TKG98195.1"/>
    <property type="molecule type" value="Genomic_DNA"/>
</dbReference>
<feature type="domain" description="Pre-toxin TG" evidence="3">
    <location>
        <begin position="38"/>
        <end position="93"/>
    </location>
</feature>
<dbReference type="GO" id="GO:0005576">
    <property type="term" value="C:extracellular region"/>
    <property type="evidence" value="ECO:0007669"/>
    <property type="project" value="UniProtKB-SubCell"/>
</dbReference>
<reference evidence="4 5" key="1">
    <citation type="journal article" date="2019" name="Environ. Microbiol.">
        <title>An active ?-lactamase is a part of an orchestrated cell wall stress resistance network of Bacillus subtilis and related rhizosphere species.</title>
        <authorList>
            <person name="Bucher T."/>
            <person name="Keren-Paz A."/>
            <person name="Hausser J."/>
            <person name="Olender T."/>
            <person name="Cytryn E."/>
            <person name="Kolodkin-Gal I."/>
        </authorList>
    </citation>
    <scope>NUCLEOTIDE SEQUENCE [LARGE SCALE GENOMIC DNA]</scope>
    <source>
        <strain evidence="4 5">I4</strain>
    </source>
</reference>
<comment type="caution">
    <text evidence="4">The sequence shown here is derived from an EMBL/GenBank/DDBJ whole genome shotgun (WGS) entry which is preliminary data.</text>
</comment>
<evidence type="ECO:0000256" key="2">
    <source>
        <dbReference type="ARBA" id="ARBA00022525"/>
    </source>
</evidence>
<organism evidence="4 5">
    <name type="scientific">Peribacillus simplex</name>
    <dbReference type="NCBI Taxonomy" id="1478"/>
    <lineage>
        <taxon>Bacteria</taxon>
        <taxon>Bacillati</taxon>
        <taxon>Bacillota</taxon>
        <taxon>Bacilli</taxon>
        <taxon>Bacillales</taxon>
        <taxon>Bacillaceae</taxon>
        <taxon>Peribacillus</taxon>
    </lineage>
</organism>
<feature type="non-terminal residue" evidence="4">
    <location>
        <position position="96"/>
    </location>
</feature>
<evidence type="ECO:0000313" key="5">
    <source>
        <dbReference type="Proteomes" id="UP000309170"/>
    </source>
</evidence>
<keyword evidence="2" id="KW-0964">Secreted</keyword>
<dbReference type="PANTHER" id="PTHR34976:SF2">
    <property type="entry name" value="TYPE VII SECRETION SYSTEM PROTEIN ESSD"/>
    <property type="match status" value="1"/>
</dbReference>
<gene>
    <name evidence="4" type="ORF">FC678_26255</name>
</gene>
<protein>
    <submittedName>
        <fullName evidence="4">Transposase</fullName>
    </submittedName>
</protein>
<dbReference type="RefSeq" id="WP_185149880.1">
    <property type="nucleotide sequence ID" value="NZ_SZNT01000903.1"/>
</dbReference>
<evidence type="ECO:0000259" key="3">
    <source>
        <dbReference type="Pfam" id="PF14449"/>
    </source>
</evidence>
<evidence type="ECO:0000256" key="1">
    <source>
        <dbReference type="ARBA" id="ARBA00004613"/>
    </source>
</evidence>
<dbReference type="Pfam" id="PF14449">
    <property type="entry name" value="PT-TG"/>
    <property type="match status" value="1"/>
</dbReference>
<evidence type="ECO:0000313" key="4">
    <source>
        <dbReference type="EMBL" id="TKG98195.1"/>
    </source>
</evidence>
<dbReference type="PANTHER" id="PTHR34976">
    <property type="entry name" value="RIBONUCLEASE YQCG-RELATED"/>
    <property type="match status" value="1"/>
</dbReference>
<comment type="subcellular location">
    <subcellularLocation>
        <location evidence="1">Secreted</location>
    </subcellularLocation>
</comment>
<feature type="non-terminal residue" evidence="4">
    <location>
        <position position="1"/>
    </location>
</feature>
<dbReference type="InterPro" id="IPR051768">
    <property type="entry name" value="Bact_secretion_toxin"/>
</dbReference>
<dbReference type="AlphaFoldDB" id="A0A9X8ZBZ9"/>
<accession>A0A9X8ZBZ9</accession>
<dbReference type="Proteomes" id="UP000309170">
    <property type="component" value="Unassembled WGS sequence"/>
</dbReference>